<feature type="domain" description="THAP4-like heme-binding" evidence="1">
    <location>
        <begin position="57"/>
        <end position="215"/>
    </location>
</feature>
<proteinExistence type="predicted"/>
<keyword evidence="3" id="KW-1185">Reference proteome</keyword>
<evidence type="ECO:0000313" key="3">
    <source>
        <dbReference type="Proteomes" id="UP000267096"/>
    </source>
</evidence>
<dbReference type="AlphaFoldDB" id="A0A0M3J0P6"/>
<dbReference type="Pfam" id="PF08768">
    <property type="entry name" value="THAP4_heme-bd"/>
    <property type="match status" value="1"/>
</dbReference>
<dbReference type="InterPro" id="IPR045165">
    <property type="entry name" value="Nitrobindin"/>
</dbReference>
<dbReference type="InterPro" id="IPR014878">
    <property type="entry name" value="THAP4-like_heme-bd"/>
</dbReference>
<organism evidence="4">
    <name type="scientific">Anisakis simplex</name>
    <name type="common">Herring worm</name>
    <dbReference type="NCBI Taxonomy" id="6269"/>
    <lineage>
        <taxon>Eukaryota</taxon>
        <taxon>Metazoa</taxon>
        <taxon>Ecdysozoa</taxon>
        <taxon>Nematoda</taxon>
        <taxon>Chromadorea</taxon>
        <taxon>Rhabditida</taxon>
        <taxon>Spirurina</taxon>
        <taxon>Ascaridomorpha</taxon>
        <taxon>Ascaridoidea</taxon>
        <taxon>Anisakidae</taxon>
        <taxon>Anisakis</taxon>
        <taxon>Anisakis simplex complex</taxon>
    </lineage>
</organism>
<gene>
    <name evidence="2" type="ORF">ASIM_LOCUS979</name>
</gene>
<evidence type="ECO:0000259" key="1">
    <source>
        <dbReference type="Pfam" id="PF08768"/>
    </source>
</evidence>
<dbReference type="Gene3D" id="2.40.128.20">
    <property type="match status" value="1"/>
</dbReference>
<dbReference type="PANTHER" id="PTHR15854:SF2">
    <property type="entry name" value="MARVEL DOMAIN-CONTAINING PROTEIN-RELATED"/>
    <property type="match status" value="1"/>
</dbReference>
<evidence type="ECO:0000313" key="4">
    <source>
        <dbReference type="WBParaSite" id="ASIM_0000108701-mRNA-1"/>
    </source>
</evidence>
<protein>
    <submittedName>
        <fullName evidence="4">DUF1794 domain-containing protein</fullName>
    </submittedName>
</protein>
<dbReference type="Proteomes" id="UP000267096">
    <property type="component" value="Unassembled WGS sequence"/>
</dbReference>
<dbReference type="InterPro" id="IPR012674">
    <property type="entry name" value="Calycin"/>
</dbReference>
<evidence type="ECO:0000313" key="2">
    <source>
        <dbReference type="EMBL" id="VDK18291.1"/>
    </source>
</evidence>
<dbReference type="SUPFAM" id="SSF50814">
    <property type="entry name" value="Lipocalins"/>
    <property type="match status" value="1"/>
</dbReference>
<name>A0A0M3J0P6_ANISI</name>
<dbReference type="EMBL" id="UYRR01000890">
    <property type="protein sequence ID" value="VDK18291.1"/>
    <property type="molecule type" value="Genomic_DNA"/>
</dbReference>
<dbReference type="CDD" id="cd07828">
    <property type="entry name" value="lipocalin_heme-bd-THAP4-like"/>
    <property type="match status" value="1"/>
</dbReference>
<accession>A0A0M3J0P6</accession>
<reference evidence="2 3" key="2">
    <citation type="submission" date="2018-11" db="EMBL/GenBank/DDBJ databases">
        <authorList>
            <consortium name="Pathogen Informatics"/>
        </authorList>
    </citation>
    <scope>NUCLEOTIDE SEQUENCE [LARGE SCALE GENOMIC DNA]</scope>
</reference>
<dbReference type="WBParaSite" id="ASIM_0000108701-mRNA-1">
    <property type="protein sequence ID" value="ASIM_0000108701-mRNA-1"/>
    <property type="gene ID" value="ASIM_0000108701"/>
</dbReference>
<sequence length="218" mass="25173">MQTVTDGWPRTIRGAMRRTPLRRVSATRVVRNVVHPFAKLISFCQFIEFDLRRVPHNLQPIAFLIGKWRSEFGGKAFFPTIPRFTYGEEIVFSICDPHLSGEPSLYYNATAWANNNNDELHSEYGFITVENGTRNVSMNTIMSNGFATIERGYEEDNAVTLTMRRIGRVSFSRDLPVRTMIRSWTLLDPGHLEARLFMGTVTHHLMEHTSVVYERIYP</sequence>
<dbReference type="OrthoDB" id="58529at2759"/>
<dbReference type="PANTHER" id="PTHR15854">
    <property type="entry name" value="THAP4 PROTEIN"/>
    <property type="match status" value="1"/>
</dbReference>
<reference evidence="4" key="1">
    <citation type="submission" date="2017-02" db="UniProtKB">
        <authorList>
            <consortium name="WormBaseParasite"/>
        </authorList>
    </citation>
    <scope>IDENTIFICATION</scope>
</reference>